<feature type="domain" description="Fucosyltransferase N-terminal" evidence="14">
    <location>
        <begin position="58"/>
        <end position="176"/>
    </location>
</feature>
<dbReference type="Gene3D" id="3.40.50.11660">
    <property type="entry name" value="Glycosyl transferase family 10, C-terminal domain"/>
    <property type="match status" value="1"/>
</dbReference>
<evidence type="ECO:0000256" key="5">
    <source>
        <dbReference type="ARBA" id="ARBA00022679"/>
    </source>
</evidence>
<dbReference type="InterPro" id="IPR031481">
    <property type="entry name" value="Glyco_tran_10_N"/>
</dbReference>
<evidence type="ECO:0000256" key="2">
    <source>
        <dbReference type="ARBA" id="ARBA00004922"/>
    </source>
</evidence>
<evidence type="ECO:0000256" key="10">
    <source>
        <dbReference type="ARBA" id="ARBA00023136"/>
    </source>
</evidence>
<dbReference type="Proteomes" id="UP000695022">
    <property type="component" value="Unplaced"/>
</dbReference>
<comment type="subcellular location">
    <subcellularLocation>
        <location evidence="1 12">Golgi apparatus</location>
        <location evidence="1 12">Golgi stack membrane</location>
        <topology evidence="1 12">Single-pass type II membrane protein</topology>
    </subcellularLocation>
</comment>
<evidence type="ECO:0000259" key="13">
    <source>
        <dbReference type="Pfam" id="PF00852"/>
    </source>
</evidence>
<evidence type="ECO:0000256" key="8">
    <source>
        <dbReference type="ARBA" id="ARBA00022989"/>
    </source>
</evidence>
<evidence type="ECO:0000256" key="7">
    <source>
        <dbReference type="ARBA" id="ARBA00022968"/>
    </source>
</evidence>
<evidence type="ECO:0000256" key="3">
    <source>
        <dbReference type="ARBA" id="ARBA00008919"/>
    </source>
</evidence>
<keyword evidence="5 12" id="KW-0808">Transferase</keyword>
<dbReference type="InterPro" id="IPR038577">
    <property type="entry name" value="GT10-like_C_sf"/>
</dbReference>
<keyword evidence="4 12" id="KW-0328">Glycosyltransferase</keyword>
<keyword evidence="9 12" id="KW-0333">Golgi apparatus</keyword>
<accession>A0ABM1EX25</accession>
<organism evidence="15 16">
    <name type="scientific">Priapulus caudatus</name>
    <name type="common">Priapulid worm</name>
    <dbReference type="NCBI Taxonomy" id="37621"/>
    <lineage>
        <taxon>Eukaryota</taxon>
        <taxon>Metazoa</taxon>
        <taxon>Ecdysozoa</taxon>
        <taxon>Scalidophora</taxon>
        <taxon>Priapulida</taxon>
        <taxon>Priapulimorpha</taxon>
        <taxon>Priapulimorphida</taxon>
        <taxon>Priapulidae</taxon>
        <taxon>Priapulus</taxon>
    </lineage>
</organism>
<keyword evidence="8 12" id="KW-1133">Transmembrane helix</keyword>
<keyword evidence="6 12" id="KW-0812">Transmembrane</keyword>
<feature type="domain" description="Fucosyltransferase C-terminal" evidence="13">
    <location>
        <begin position="194"/>
        <end position="365"/>
    </location>
</feature>
<gene>
    <name evidence="16" type="primary">LOC106816635</name>
</gene>
<keyword evidence="10 12" id="KW-0472">Membrane</keyword>
<dbReference type="InterPro" id="IPR055270">
    <property type="entry name" value="Glyco_tran_10_C"/>
</dbReference>
<evidence type="ECO:0000313" key="16">
    <source>
        <dbReference type="RefSeq" id="XP_014676746.1"/>
    </source>
</evidence>
<keyword evidence="15" id="KW-1185">Reference proteome</keyword>
<evidence type="ECO:0000256" key="4">
    <source>
        <dbReference type="ARBA" id="ARBA00022676"/>
    </source>
</evidence>
<evidence type="ECO:0000256" key="11">
    <source>
        <dbReference type="ARBA" id="ARBA00023180"/>
    </source>
</evidence>
<evidence type="ECO:0000256" key="12">
    <source>
        <dbReference type="RuleBase" id="RU003832"/>
    </source>
</evidence>
<dbReference type="RefSeq" id="XP_014676746.1">
    <property type="nucleotide sequence ID" value="XM_014821260.1"/>
</dbReference>
<dbReference type="Pfam" id="PF17039">
    <property type="entry name" value="Glyco_tran_10_N"/>
    <property type="match status" value="1"/>
</dbReference>
<sequence>MGSTIPSTYIMEKIGLKRYKCQLYIVFTLLLLIISLYFVLFQKANMKPNLEPSGSGLKLILFWNTFYGNEEYYWGLGHEAFKKNCPTGLAQNCETSSDKKLLKKADAIVMFTRQFSKPHVKYQNQQWVFFNVEPPPHSFDSSDNMPNVPQRLSELKNVFDLTMTYRLDSDAIRTYGQMVPFNSSAPHNFHNYAEGKEKLIAWFVSHCDTSSNRMAYVDDLKQHVDVDIYGDCGDLKCPRFSDECNDMVNKKYKFVLALENAICRDYISEKVFNSLKLDAVPIVMGGGNYSNVVPTHSVINIADYLSPKALADYLKILDKNDTLYNGYFTWKGKFEFRDRPGFCDLCMKLNHLSQSKTPYKNMYNWYVRDAKCRRWNSQAQEWSIDEGLT</sequence>
<keyword evidence="7" id="KW-0735">Signal-anchor</keyword>
<evidence type="ECO:0000313" key="15">
    <source>
        <dbReference type="Proteomes" id="UP000695022"/>
    </source>
</evidence>
<dbReference type="GeneID" id="106816635"/>
<dbReference type="InterPro" id="IPR001503">
    <property type="entry name" value="Glyco_trans_10"/>
</dbReference>
<evidence type="ECO:0000256" key="6">
    <source>
        <dbReference type="ARBA" id="ARBA00022692"/>
    </source>
</evidence>
<dbReference type="SUPFAM" id="SSF53756">
    <property type="entry name" value="UDP-Glycosyltransferase/glycogen phosphorylase"/>
    <property type="match status" value="1"/>
</dbReference>
<reference evidence="16" key="1">
    <citation type="submission" date="2025-08" db="UniProtKB">
        <authorList>
            <consortium name="RefSeq"/>
        </authorList>
    </citation>
    <scope>IDENTIFICATION</scope>
</reference>
<evidence type="ECO:0000256" key="1">
    <source>
        <dbReference type="ARBA" id="ARBA00004447"/>
    </source>
</evidence>
<keyword evidence="11" id="KW-0325">Glycoprotein</keyword>
<dbReference type="EC" id="2.4.1.-" evidence="12"/>
<comment type="similarity">
    <text evidence="3 12">Belongs to the glycosyltransferase 10 family.</text>
</comment>
<evidence type="ECO:0000256" key="9">
    <source>
        <dbReference type="ARBA" id="ARBA00023034"/>
    </source>
</evidence>
<name>A0ABM1EX25_PRICU</name>
<comment type="pathway">
    <text evidence="2">Protein modification; protein glycosylation.</text>
</comment>
<proteinExistence type="inferred from homology"/>
<feature type="transmembrane region" description="Helical" evidence="12">
    <location>
        <begin position="21"/>
        <end position="40"/>
    </location>
</feature>
<dbReference type="PANTHER" id="PTHR48438:SF1">
    <property type="entry name" value="ALPHA-(1,3)-FUCOSYLTRANSFERASE C-RELATED"/>
    <property type="match status" value="1"/>
</dbReference>
<dbReference type="PANTHER" id="PTHR48438">
    <property type="entry name" value="ALPHA-(1,3)-FUCOSYLTRANSFERASE C-RELATED"/>
    <property type="match status" value="1"/>
</dbReference>
<protein>
    <recommendedName>
        <fullName evidence="12">Fucosyltransferase</fullName>
        <ecNumber evidence="12">2.4.1.-</ecNumber>
    </recommendedName>
</protein>
<evidence type="ECO:0000259" key="14">
    <source>
        <dbReference type="Pfam" id="PF17039"/>
    </source>
</evidence>
<dbReference type="Pfam" id="PF00852">
    <property type="entry name" value="Glyco_transf_10"/>
    <property type="match status" value="1"/>
</dbReference>